<dbReference type="Proteomes" id="UP000176532">
    <property type="component" value="Unassembled WGS sequence"/>
</dbReference>
<name>A0A1F6M8Z5_9BACT</name>
<dbReference type="EMBL" id="MFQD01000013">
    <property type="protein sequence ID" value="OGH68096.1"/>
    <property type="molecule type" value="Genomic_DNA"/>
</dbReference>
<dbReference type="STRING" id="1798682.A3C15_02300"/>
<evidence type="ECO:0000313" key="2">
    <source>
        <dbReference type="Proteomes" id="UP000176532"/>
    </source>
</evidence>
<accession>A0A1F6M8Z5</accession>
<comment type="caution">
    <text evidence="1">The sequence shown here is derived from an EMBL/GenBank/DDBJ whole genome shotgun (WGS) entry which is preliminary data.</text>
</comment>
<reference evidence="1 2" key="1">
    <citation type="journal article" date="2016" name="Nat. Commun.">
        <title>Thousands of microbial genomes shed light on interconnected biogeochemical processes in an aquifer system.</title>
        <authorList>
            <person name="Anantharaman K."/>
            <person name="Brown C.T."/>
            <person name="Hug L.A."/>
            <person name="Sharon I."/>
            <person name="Castelle C.J."/>
            <person name="Probst A.J."/>
            <person name="Thomas B.C."/>
            <person name="Singh A."/>
            <person name="Wilkins M.J."/>
            <person name="Karaoz U."/>
            <person name="Brodie E.L."/>
            <person name="Williams K.H."/>
            <person name="Hubbard S.S."/>
            <person name="Banfield J.F."/>
        </authorList>
    </citation>
    <scope>NUCLEOTIDE SEQUENCE [LARGE SCALE GENOMIC DNA]</scope>
</reference>
<sequence length="83" mass="9196">MILTAVLCVIYFFQITQASARGVELKHLSERKSSLTGETYRLDLNIAEESSAHNLQKRVSELGLSSARNIEYVTADSHSVAVK</sequence>
<evidence type="ECO:0000313" key="1">
    <source>
        <dbReference type="EMBL" id="OGH68096.1"/>
    </source>
</evidence>
<dbReference type="AlphaFoldDB" id="A0A1F6M8Z5"/>
<protein>
    <submittedName>
        <fullName evidence="1">Uncharacterized protein</fullName>
    </submittedName>
</protein>
<gene>
    <name evidence="1" type="ORF">A3C15_02300</name>
</gene>
<organism evidence="1 2">
    <name type="scientific">Candidatus Magasanikbacteria bacterium RIFCSPHIGHO2_02_FULL_50_9b</name>
    <dbReference type="NCBI Taxonomy" id="1798682"/>
    <lineage>
        <taxon>Bacteria</taxon>
        <taxon>Candidatus Magasanikiibacteriota</taxon>
    </lineage>
</organism>
<proteinExistence type="predicted"/>